<keyword evidence="4 6" id="KW-0975">Bacterial flagellum</keyword>
<dbReference type="InterPro" id="IPR019776">
    <property type="entry name" value="Flagellar_basal_body_rod_CS"/>
</dbReference>
<gene>
    <name evidence="7" type="ORF">XJ32_04385</name>
</gene>
<dbReference type="PANTHER" id="PTHR30435:SF12">
    <property type="entry name" value="FLAGELLAR BASAL BODY ROD PROTEIN FLGB"/>
    <property type="match status" value="1"/>
</dbReference>
<reference evidence="7 8" key="1">
    <citation type="submission" date="2017-02" db="EMBL/GenBank/DDBJ databases">
        <title>Whole genome sequencing of Helicobacter bilis strain AAQJH.</title>
        <authorList>
            <person name="Conlan S."/>
            <person name="Thomas P.J."/>
            <person name="Mullikin J."/>
            <person name="Palmore T.N."/>
            <person name="Frank K.M."/>
            <person name="Segre J.A."/>
        </authorList>
    </citation>
    <scope>NUCLEOTIDE SEQUENCE [LARGE SCALE GENOMIC DNA]</scope>
    <source>
        <strain evidence="7 8">AAQJH</strain>
    </source>
</reference>
<dbReference type="EMBL" id="CP019645">
    <property type="protein sequence ID" value="AQQ59455.1"/>
    <property type="molecule type" value="Genomic_DNA"/>
</dbReference>
<dbReference type="GO" id="GO:0071978">
    <property type="term" value="P:bacterial-type flagellum-dependent swarming motility"/>
    <property type="evidence" value="ECO:0007669"/>
    <property type="project" value="TreeGrafter"/>
</dbReference>
<evidence type="ECO:0000313" key="7">
    <source>
        <dbReference type="EMBL" id="AQQ59455.1"/>
    </source>
</evidence>
<dbReference type="KEGG" id="hbl:XJ32_04385"/>
<sequence length="152" mass="16897">MESLSKALGTSFETSKAYNLVYSALDYRSLRQDLIASNMANVDTPFYRPRDVHFEDMLAEKASQIFDNKSRAETLKLTQALPQHLPSGLADPLTGSLFFRDGHLARNDGNSVDLDVETSEMGKNSVMYQALTSALKKHKGIFAYALESSKNL</sequence>
<evidence type="ECO:0000256" key="4">
    <source>
        <dbReference type="ARBA" id="ARBA00023143"/>
    </source>
</evidence>
<comment type="function">
    <text evidence="5 6">Structural component of flagellum, the bacterial motility apparatus. Part of the rod structure of flagellar basal body.</text>
</comment>
<evidence type="ECO:0000256" key="3">
    <source>
        <dbReference type="ARBA" id="ARBA00014376"/>
    </source>
</evidence>
<evidence type="ECO:0000256" key="5">
    <source>
        <dbReference type="ARBA" id="ARBA00024934"/>
    </source>
</evidence>
<comment type="similarity">
    <text evidence="2 6">Belongs to the flagella basal body rod proteins family.</text>
</comment>
<dbReference type="PIRSF" id="PIRSF002889">
    <property type="entry name" value="Rod_FlgB"/>
    <property type="match status" value="1"/>
</dbReference>
<keyword evidence="7" id="KW-0966">Cell projection</keyword>
<keyword evidence="7" id="KW-0969">Cilium</keyword>
<evidence type="ECO:0000256" key="2">
    <source>
        <dbReference type="ARBA" id="ARBA00009677"/>
    </source>
</evidence>
<dbReference type="PROSITE" id="PS00588">
    <property type="entry name" value="FLAGELLA_BB_ROD"/>
    <property type="match status" value="1"/>
</dbReference>
<evidence type="ECO:0000256" key="6">
    <source>
        <dbReference type="PIRNR" id="PIRNR002889"/>
    </source>
</evidence>
<dbReference type="InterPro" id="IPR006300">
    <property type="entry name" value="FlgB"/>
</dbReference>
<dbReference type="NCBIfam" id="TIGR01396">
    <property type="entry name" value="FlgB"/>
    <property type="match status" value="1"/>
</dbReference>
<dbReference type="GO" id="GO:0030694">
    <property type="term" value="C:bacterial-type flagellum basal body, rod"/>
    <property type="evidence" value="ECO:0007669"/>
    <property type="project" value="InterPro"/>
</dbReference>
<accession>A0A1Q2LGH1</accession>
<name>A0A1Q2LGH1_9HELI</name>
<protein>
    <recommendedName>
        <fullName evidence="3 6">Flagellar basal body rod protein FlgB</fullName>
    </recommendedName>
</protein>
<evidence type="ECO:0000313" key="8">
    <source>
        <dbReference type="Proteomes" id="UP000188298"/>
    </source>
</evidence>
<comment type="subcellular location">
    <subcellularLocation>
        <location evidence="1 6">Bacterial flagellum basal body</location>
    </subcellularLocation>
</comment>
<proteinExistence type="inferred from homology"/>
<dbReference type="PANTHER" id="PTHR30435">
    <property type="entry name" value="FLAGELLAR PROTEIN"/>
    <property type="match status" value="1"/>
</dbReference>
<keyword evidence="7" id="KW-0282">Flagellum</keyword>
<organism evidence="7 8">
    <name type="scientific">Helicobacter bilis</name>
    <dbReference type="NCBI Taxonomy" id="37372"/>
    <lineage>
        <taxon>Bacteria</taxon>
        <taxon>Pseudomonadati</taxon>
        <taxon>Campylobacterota</taxon>
        <taxon>Epsilonproteobacteria</taxon>
        <taxon>Campylobacterales</taxon>
        <taxon>Helicobacteraceae</taxon>
        <taxon>Helicobacter</taxon>
    </lineage>
</organism>
<evidence type="ECO:0000256" key="1">
    <source>
        <dbReference type="ARBA" id="ARBA00004117"/>
    </source>
</evidence>
<dbReference type="AlphaFoldDB" id="A0A1Q2LGH1"/>
<dbReference type="Proteomes" id="UP000188298">
    <property type="component" value="Chromosome"/>
</dbReference>
<dbReference type="RefSeq" id="WP_020995414.1">
    <property type="nucleotide sequence ID" value="NZ_CABKOK010000001.1"/>
</dbReference>
<comment type="subunit">
    <text evidence="6">The basal body constitutes a major portion of the flagellar organelle and consists of a number of rings mounted on a central rod.</text>
</comment>